<feature type="transmembrane region" description="Helical" evidence="8">
    <location>
        <begin position="206"/>
        <end position="225"/>
    </location>
</feature>
<feature type="transmembrane region" description="Helical" evidence="8">
    <location>
        <begin position="91"/>
        <end position="109"/>
    </location>
</feature>
<dbReference type="InterPro" id="IPR011923">
    <property type="entry name" value="RodA/MrdB"/>
</dbReference>
<dbReference type="GO" id="GO:0005886">
    <property type="term" value="C:plasma membrane"/>
    <property type="evidence" value="ECO:0007669"/>
    <property type="project" value="UniProtKB-SubCell"/>
</dbReference>
<dbReference type="InterPro" id="IPR001182">
    <property type="entry name" value="FtsW/RodA"/>
</dbReference>
<comment type="subcellular location">
    <subcellularLocation>
        <location evidence="8">Cell membrane</location>
        <topology evidence="8">Multi-pass membrane protein</topology>
    </subcellularLocation>
    <subcellularLocation>
        <location evidence="1">Membrane</location>
        <topology evidence="1">Multi-pass membrane protein</topology>
    </subcellularLocation>
</comment>
<keyword evidence="4 8" id="KW-0133">Cell shape</keyword>
<feature type="transmembrane region" description="Helical" evidence="8">
    <location>
        <begin position="296"/>
        <end position="316"/>
    </location>
</feature>
<evidence type="ECO:0000313" key="10">
    <source>
        <dbReference type="Proteomes" id="UP000640052"/>
    </source>
</evidence>
<dbReference type="Proteomes" id="UP000640052">
    <property type="component" value="Unassembled WGS sequence"/>
</dbReference>
<dbReference type="GO" id="GO:0071555">
    <property type="term" value="P:cell wall organization"/>
    <property type="evidence" value="ECO:0007669"/>
    <property type="project" value="UniProtKB-KW"/>
</dbReference>
<comment type="pathway">
    <text evidence="2 8">Cell wall biogenesis; peptidoglycan biosynthesis.</text>
</comment>
<dbReference type="GO" id="GO:0051301">
    <property type="term" value="P:cell division"/>
    <property type="evidence" value="ECO:0007669"/>
    <property type="project" value="InterPro"/>
</dbReference>
<evidence type="ECO:0000256" key="8">
    <source>
        <dbReference type="HAMAP-Rule" id="MF_02079"/>
    </source>
</evidence>
<keyword evidence="8" id="KW-1003">Cell membrane</keyword>
<comment type="caution">
    <text evidence="9">The sequence shown here is derived from an EMBL/GenBank/DDBJ whole genome shotgun (WGS) entry which is preliminary data.</text>
</comment>
<keyword evidence="5 8" id="KW-1133">Transmembrane helix</keyword>
<dbReference type="NCBIfam" id="TIGR02210">
    <property type="entry name" value="rodA_shape"/>
    <property type="match status" value="1"/>
</dbReference>
<feature type="transmembrane region" description="Helical" evidence="8">
    <location>
        <begin position="183"/>
        <end position="199"/>
    </location>
</feature>
<dbReference type="GO" id="GO:0032153">
    <property type="term" value="C:cell division site"/>
    <property type="evidence" value="ECO:0007669"/>
    <property type="project" value="TreeGrafter"/>
</dbReference>
<keyword evidence="3 8" id="KW-0812">Transmembrane</keyword>
<feature type="transmembrane region" description="Helical" evidence="8">
    <location>
        <begin position="33"/>
        <end position="52"/>
    </location>
</feature>
<keyword evidence="8" id="KW-0961">Cell wall biogenesis/degradation</keyword>
<organism evidence="9 10">
    <name type="scientific">Acrocarpospora phusangensis</name>
    <dbReference type="NCBI Taxonomy" id="1070424"/>
    <lineage>
        <taxon>Bacteria</taxon>
        <taxon>Bacillati</taxon>
        <taxon>Actinomycetota</taxon>
        <taxon>Actinomycetes</taxon>
        <taxon>Streptosporangiales</taxon>
        <taxon>Streptosporangiaceae</taxon>
        <taxon>Acrocarpospora</taxon>
    </lineage>
</organism>
<dbReference type="PANTHER" id="PTHR30474:SF14">
    <property type="entry name" value="CELL CYCLE PROTEIN"/>
    <property type="match status" value="1"/>
</dbReference>
<dbReference type="PANTHER" id="PTHR30474">
    <property type="entry name" value="CELL CYCLE PROTEIN"/>
    <property type="match status" value="1"/>
</dbReference>
<sequence length="392" mass="40904">MNPATTAAAPRRKSLASRAVGEGSAVRRMDGPLLAAVAALCVIGTLLVWSSTRTWASVEPTGLVKKHVLNLGIGAALLSAVAMADPRRLRAYAPVAYAAALIALVLVITPVGSTVNGSHSWIMLGGGFAVQPSELAKPALVLLLAMLLAEPAEGTDRPRTLDMLLGLAAAGVTMALVMLQPDLGTTMVLTVITAGVLIFSGVRKRWIVVVMVAAGLAGGFVWSLGLLQPYQVARFTAFINPASDPRGVGYNSTQALIAIGSGEIYGKGLFQGGQTTGRFVPEQHTDFIFTVAGEEFGFLGALTVVALLGVVLLRGLRIARQCEDRFSALVAGGIVCWFAFQMFINVGMTIGIMPITGLPLPFVSYGGTATFANMIGIGLLQAIHVKERSFSG</sequence>
<evidence type="ECO:0000256" key="3">
    <source>
        <dbReference type="ARBA" id="ARBA00022692"/>
    </source>
</evidence>
<feature type="transmembrane region" description="Helical" evidence="8">
    <location>
        <begin position="362"/>
        <end position="383"/>
    </location>
</feature>
<dbReference type="GO" id="GO:0009252">
    <property type="term" value="P:peptidoglycan biosynthetic process"/>
    <property type="evidence" value="ECO:0007669"/>
    <property type="project" value="UniProtKB-UniRule"/>
</dbReference>
<protein>
    <recommendedName>
        <fullName evidence="8">Peptidoglycan glycosyltransferase RodA</fullName>
        <shortName evidence="8">PGT</shortName>
        <ecNumber evidence="8">2.4.99.28</ecNumber>
    </recommendedName>
    <alternativeName>
        <fullName evidence="8">Cell elongation protein RodA</fullName>
    </alternativeName>
    <alternativeName>
        <fullName evidence="8">Cell wall polymerase</fullName>
    </alternativeName>
    <alternativeName>
        <fullName evidence="8">Peptidoglycan polymerase</fullName>
        <shortName evidence="8">PG polymerase</shortName>
    </alternativeName>
</protein>
<feature type="transmembrane region" description="Helical" evidence="8">
    <location>
        <begin position="67"/>
        <end position="84"/>
    </location>
</feature>
<feature type="transmembrane region" description="Helical" evidence="8">
    <location>
        <begin position="328"/>
        <end position="356"/>
    </location>
</feature>
<comment type="similarity">
    <text evidence="8">Belongs to the SEDS family. MrdB/RodA subfamily.</text>
</comment>
<dbReference type="AlphaFoldDB" id="A0A919QFW0"/>
<comment type="catalytic activity">
    <reaction evidence="7 8">
        <text>[GlcNAc-(1-&gt;4)-Mur2Ac(oyl-L-Ala-gamma-D-Glu-L-Lys-D-Ala-D-Ala)](n)-di-trans,octa-cis-undecaprenyl diphosphate + beta-D-GlcNAc-(1-&gt;4)-Mur2Ac(oyl-L-Ala-gamma-D-Glu-L-Lys-D-Ala-D-Ala)-di-trans,octa-cis-undecaprenyl diphosphate = [GlcNAc-(1-&gt;4)-Mur2Ac(oyl-L-Ala-gamma-D-Glu-L-Lys-D-Ala-D-Ala)](n+1)-di-trans,octa-cis-undecaprenyl diphosphate + di-trans,octa-cis-undecaprenyl diphosphate + H(+)</text>
        <dbReference type="Rhea" id="RHEA:23708"/>
        <dbReference type="Rhea" id="RHEA-COMP:9602"/>
        <dbReference type="Rhea" id="RHEA-COMP:9603"/>
        <dbReference type="ChEBI" id="CHEBI:15378"/>
        <dbReference type="ChEBI" id="CHEBI:58405"/>
        <dbReference type="ChEBI" id="CHEBI:60033"/>
        <dbReference type="ChEBI" id="CHEBI:78435"/>
        <dbReference type="EC" id="2.4.99.28"/>
    </reaction>
</comment>
<keyword evidence="10" id="KW-1185">Reference proteome</keyword>
<evidence type="ECO:0000313" key="9">
    <source>
        <dbReference type="EMBL" id="GIH28028.1"/>
    </source>
</evidence>
<keyword evidence="8" id="KW-0328">Glycosyltransferase</keyword>
<gene>
    <name evidence="8" type="primary">rodA</name>
    <name evidence="9" type="ORF">Aph01nite_63380</name>
</gene>
<keyword evidence="8" id="KW-0573">Peptidoglycan synthesis</keyword>
<dbReference type="HAMAP" id="MF_02079">
    <property type="entry name" value="PGT_RodA"/>
    <property type="match status" value="1"/>
</dbReference>
<dbReference type="EMBL" id="BOOA01000070">
    <property type="protein sequence ID" value="GIH28028.1"/>
    <property type="molecule type" value="Genomic_DNA"/>
</dbReference>
<dbReference type="Pfam" id="PF01098">
    <property type="entry name" value="FTSW_RODA_SPOVE"/>
    <property type="match status" value="1"/>
</dbReference>
<evidence type="ECO:0000256" key="5">
    <source>
        <dbReference type="ARBA" id="ARBA00022989"/>
    </source>
</evidence>
<evidence type="ECO:0000256" key="6">
    <source>
        <dbReference type="ARBA" id="ARBA00023136"/>
    </source>
</evidence>
<dbReference type="RefSeq" id="WP_204044666.1">
    <property type="nucleotide sequence ID" value="NZ_BOOA01000070.1"/>
</dbReference>
<evidence type="ECO:0000256" key="1">
    <source>
        <dbReference type="ARBA" id="ARBA00004141"/>
    </source>
</evidence>
<keyword evidence="6 8" id="KW-0472">Membrane</keyword>
<dbReference type="PROSITE" id="PS00428">
    <property type="entry name" value="FTSW_RODA_SPOVE"/>
    <property type="match status" value="1"/>
</dbReference>
<name>A0A919QFW0_9ACTN</name>
<evidence type="ECO:0000256" key="7">
    <source>
        <dbReference type="ARBA" id="ARBA00049902"/>
    </source>
</evidence>
<evidence type="ECO:0000256" key="4">
    <source>
        <dbReference type="ARBA" id="ARBA00022960"/>
    </source>
</evidence>
<dbReference type="EC" id="2.4.99.28" evidence="8"/>
<dbReference type="GO" id="GO:0015648">
    <property type="term" value="F:lipid-linked peptidoglycan transporter activity"/>
    <property type="evidence" value="ECO:0007669"/>
    <property type="project" value="TreeGrafter"/>
</dbReference>
<accession>A0A919QFW0</accession>
<reference evidence="9" key="1">
    <citation type="submission" date="2021-01" db="EMBL/GenBank/DDBJ databases">
        <title>Whole genome shotgun sequence of Acrocarpospora phusangensis NBRC 108782.</title>
        <authorList>
            <person name="Komaki H."/>
            <person name="Tamura T."/>
        </authorList>
    </citation>
    <scope>NUCLEOTIDE SEQUENCE</scope>
    <source>
        <strain evidence="9">NBRC 108782</strain>
    </source>
</reference>
<evidence type="ECO:0000256" key="2">
    <source>
        <dbReference type="ARBA" id="ARBA00004752"/>
    </source>
</evidence>
<comment type="function">
    <text evidence="8">Peptidoglycan polymerase that is essential for cell wall elongation.</text>
</comment>
<keyword evidence="8" id="KW-0808">Transferase</keyword>
<dbReference type="GO" id="GO:0008360">
    <property type="term" value="P:regulation of cell shape"/>
    <property type="evidence" value="ECO:0007669"/>
    <property type="project" value="UniProtKB-KW"/>
</dbReference>
<dbReference type="GO" id="GO:0008955">
    <property type="term" value="F:peptidoglycan glycosyltransferase activity"/>
    <property type="evidence" value="ECO:0007669"/>
    <property type="project" value="UniProtKB-UniRule"/>
</dbReference>
<proteinExistence type="inferred from homology"/>
<dbReference type="InterPro" id="IPR018365">
    <property type="entry name" value="Cell_cycle_FtsW-rel_CS"/>
</dbReference>